<dbReference type="Proteomes" id="UP000235728">
    <property type="component" value="Unassembled WGS sequence"/>
</dbReference>
<sequence>MNSTTALLSTGCTQPNVYEKCQSISTSSSVCHFLKLPHEIVLSIIDYLQQDSKAVLYLTCSPLRNIIYHGYRLRTELRFWSNRKMAIRFLNCIGKERLDVWVCNYCLRFHQHSADSVPSAGAYPQPCCPTRGVRRYDMQTLITYQRDHILLALKYARLESSLHGPYEQHQRLLMQPHSGQVDSLDYARVTFRVVPRIVEGRFLVFREHICEYDRGPAPNLIYGLSRSCCHMRFVAADIGPWAFLNPRRFQELPHEFCLVHIVCTCRTETRIDLYGTTVRTRTWEDFGTEFSSLKSIVFYDYDACEGPERIRELYESVMDDLDSFYTPQSVLQPAHGAEPQYESQNASNQEKPRRDGKKKVREPSDKSEKSDKTEKVMEEATRWARLKGRIKMLLGFLDGFSVRHKAGTTTTTRPSTPHPAAPLQPLNLRLVPARV</sequence>
<feature type="compositionally biased region" description="Basic and acidic residues" evidence="1">
    <location>
        <begin position="361"/>
        <end position="376"/>
    </location>
</feature>
<gene>
    <name evidence="2" type="ORF">BM221_006625</name>
</gene>
<protein>
    <recommendedName>
        <fullName evidence="4">F-box domain-containing protein</fullName>
    </recommendedName>
</protein>
<evidence type="ECO:0008006" key="4">
    <source>
        <dbReference type="Google" id="ProtNLM"/>
    </source>
</evidence>
<dbReference type="InterPro" id="IPR036047">
    <property type="entry name" value="F-box-like_dom_sf"/>
</dbReference>
<dbReference type="SUPFAM" id="SSF81383">
    <property type="entry name" value="F-box domain"/>
    <property type="match status" value="1"/>
</dbReference>
<dbReference type="EMBL" id="MRVG01000007">
    <property type="protein sequence ID" value="PMB66966.1"/>
    <property type="molecule type" value="Genomic_DNA"/>
</dbReference>
<accession>A0A2N6NIC6</accession>
<evidence type="ECO:0000313" key="2">
    <source>
        <dbReference type="EMBL" id="PMB66966.1"/>
    </source>
</evidence>
<dbReference type="AlphaFoldDB" id="A0A2N6NIC6"/>
<name>A0A2N6NIC6_BEABA</name>
<evidence type="ECO:0000313" key="3">
    <source>
        <dbReference type="Proteomes" id="UP000235728"/>
    </source>
</evidence>
<evidence type="ECO:0000256" key="1">
    <source>
        <dbReference type="SAM" id="MobiDB-lite"/>
    </source>
</evidence>
<organism evidence="2 3">
    <name type="scientific">Beauveria bassiana</name>
    <name type="common">White muscardine disease fungus</name>
    <name type="synonym">Tritirachium shiotae</name>
    <dbReference type="NCBI Taxonomy" id="176275"/>
    <lineage>
        <taxon>Eukaryota</taxon>
        <taxon>Fungi</taxon>
        <taxon>Dikarya</taxon>
        <taxon>Ascomycota</taxon>
        <taxon>Pezizomycotina</taxon>
        <taxon>Sordariomycetes</taxon>
        <taxon>Hypocreomycetidae</taxon>
        <taxon>Hypocreales</taxon>
        <taxon>Cordycipitaceae</taxon>
        <taxon>Beauveria</taxon>
    </lineage>
</organism>
<proteinExistence type="predicted"/>
<reference evidence="2 3" key="1">
    <citation type="journal article" date="2016" name="Appl. Microbiol. Biotechnol.">
        <title>Characterization of T-DNA insertion mutants with decreased virulence in the entomopathogenic fungus Beauveria bassiana JEF-007.</title>
        <authorList>
            <person name="Kim S."/>
            <person name="Lee S.J."/>
            <person name="Nai Y.S."/>
            <person name="Yu J.S."/>
            <person name="Lee M.R."/>
            <person name="Yang Y.T."/>
            <person name="Kim J.S."/>
        </authorList>
    </citation>
    <scope>NUCLEOTIDE SEQUENCE [LARGE SCALE GENOMIC DNA]</scope>
    <source>
        <strain evidence="2 3">JEF-007</strain>
    </source>
</reference>
<feature type="region of interest" description="Disordered" evidence="1">
    <location>
        <begin position="334"/>
        <end position="376"/>
    </location>
</feature>
<comment type="caution">
    <text evidence="2">The sequence shown here is derived from an EMBL/GenBank/DDBJ whole genome shotgun (WGS) entry which is preliminary data.</text>
</comment>